<dbReference type="Proteomes" id="UP000072421">
    <property type="component" value="Chromosome"/>
</dbReference>
<dbReference type="OrthoDB" id="9880437at2"/>
<name>A0A127PIH0_9BURK</name>
<dbReference type="PATRIC" id="fig|158899.10.peg.4783"/>
<sequence>MLDPVFWVNCRQELAILSANESLGRLNIEIGNPLLAQALQRVSQCYLLIKSATVNTIIQQQMAKSRQAQTWRLFDILKA</sequence>
<proteinExistence type="predicted"/>
<organism evidence="1">
    <name type="scientific">Collimonas fungivorans</name>
    <dbReference type="NCBI Taxonomy" id="158899"/>
    <lineage>
        <taxon>Bacteria</taxon>
        <taxon>Pseudomonadati</taxon>
        <taxon>Pseudomonadota</taxon>
        <taxon>Betaproteobacteria</taxon>
        <taxon>Burkholderiales</taxon>
        <taxon>Oxalobacteraceae</taxon>
        <taxon>Collimonas</taxon>
    </lineage>
</organism>
<gene>
    <name evidence="1" type="ORF">CFter6_4845</name>
</gene>
<dbReference type="AlphaFoldDB" id="A0A127PIH0"/>
<evidence type="ECO:0000313" key="1">
    <source>
        <dbReference type="EMBL" id="AMO97424.1"/>
    </source>
</evidence>
<dbReference type="RefSeq" id="WP_061541752.1">
    <property type="nucleotide sequence ID" value="NZ_CP013232.1"/>
</dbReference>
<accession>A0A127PIH0</accession>
<evidence type="ECO:0000313" key="2">
    <source>
        <dbReference type="Proteomes" id="UP000072421"/>
    </source>
</evidence>
<reference evidence="1 2" key="1">
    <citation type="submission" date="2015-11" db="EMBL/GenBank/DDBJ databases">
        <title>Exploring the genomic traits of fungus-feeding bacterial genus Collimonas.</title>
        <authorList>
            <person name="Song C."/>
            <person name="Schmidt R."/>
            <person name="de Jager V."/>
            <person name="Krzyzanowska D."/>
            <person name="Jongedijk E."/>
            <person name="Cankar K."/>
            <person name="Beekwilder J."/>
            <person name="van Veen A."/>
            <person name="de Boer W."/>
            <person name="van Veen J.A."/>
            <person name="Garbeva P."/>
        </authorList>
    </citation>
    <scope>NUCLEOTIDE SEQUENCE [LARGE SCALE GENOMIC DNA]</scope>
    <source>
        <strain evidence="1 2">Ter6</strain>
    </source>
</reference>
<protein>
    <submittedName>
        <fullName evidence="1">Uncharacterized protein</fullName>
    </submittedName>
</protein>
<dbReference type="EMBL" id="CP013232">
    <property type="protein sequence ID" value="AMO97424.1"/>
    <property type="molecule type" value="Genomic_DNA"/>
</dbReference>